<gene>
    <name evidence="2" type="ORF">PGT21_028151</name>
</gene>
<comment type="caution">
    <text evidence="2">The sequence shown here is derived from an EMBL/GenBank/DDBJ whole genome shotgun (WGS) entry which is preliminary data.</text>
</comment>
<organism evidence="2 3">
    <name type="scientific">Puccinia graminis f. sp. tritici</name>
    <dbReference type="NCBI Taxonomy" id="56615"/>
    <lineage>
        <taxon>Eukaryota</taxon>
        <taxon>Fungi</taxon>
        <taxon>Dikarya</taxon>
        <taxon>Basidiomycota</taxon>
        <taxon>Pucciniomycotina</taxon>
        <taxon>Pucciniomycetes</taxon>
        <taxon>Pucciniales</taxon>
        <taxon>Pucciniaceae</taxon>
        <taxon>Puccinia</taxon>
    </lineage>
</organism>
<name>A0A5B0LPK3_PUCGR</name>
<dbReference type="EMBL" id="VSWC01000196">
    <property type="protein sequence ID" value="KAA1066311.1"/>
    <property type="molecule type" value="Genomic_DNA"/>
</dbReference>
<accession>A0A5B0LPK3</accession>
<feature type="compositionally biased region" description="Polar residues" evidence="1">
    <location>
        <begin position="1"/>
        <end position="15"/>
    </location>
</feature>
<protein>
    <submittedName>
        <fullName evidence="2">Uncharacterized protein</fullName>
    </submittedName>
</protein>
<evidence type="ECO:0000313" key="2">
    <source>
        <dbReference type="EMBL" id="KAA1066311.1"/>
    </source>
</evidence>
<proteinExistence type="predicted"/>
<evidence type="ECO:0000256" key="1">
    <source>
        <dbReference type="SAM" id="MobiDB-lite"/>
    </source>
</evidence>
<reference evidence="2 3" key="1">
    <citation type="submission" date="2019-05" db="EMBL/GenBank/DDBJ databases">
        <title>Emergence of the Ug99 lineage of the wheat stem rust pathogen through somatic hybridization.</title>
        <authorList>
            <person name="Li F."/>
            <person name="Upadhyaya N.M."/>
            <person name="Sperschneider J."/>
            <person name="Matny O."/>
            <person name="Nguyen-Phuc H."/>
            <person name="Mago R."/>
            <person name="Raley C."/>
            <person name="Miller M.E."/>
            <person name="Silverstein K.A.T."/>
            <person name="Henningsen E."/>
            <person name="Hirsch C.D."/>
            <person name="Visser B."/>
            <person name="Pretorius Z.A."/>
            <person name="Steffenson B.J."/>
            <person name="Schwessinger B."/>
            <person name="Dodds P.N."/>
            <person name="Figueroa M."/>
        </authorList>
    </citation>
    <scope>NUCLEOTIDE SEQUENCE [LARGE SCALE GENOMIC DNA]</scope>
    <source>
        <strain evidence="2">21-0</strain>
    </source>
</reference>
<keyword evidence="3" id="KW-1185">Reference proteome</keyword>
<evidence type="ECO:0000313" key="3">
    <source>
        <dbReference type="Proteomes" id="UP000324748"/>
    </source>
</evidence>
<feature type="region of interest" description="Disordered" evidence="1">
    <location>
        <begin position="1"/>
        <end position="41"/>
    </location>
</feature>
<sequence>MSTLSVLSMPGSNPTLGDVIVGSRSRRSDGLTSRGGGHGLKSEASRLRAGIQAAKKPNIHLLLSFNVLTTLLLDQSFESNRDGSSHKIATGVHANSF</sequence>
<dbReference type="AlphaFoldDB" id="A0A5B0LPK3"/>
<dbReference type="Proteomes" id="UP000324748">
    <property type="component" value="Unassembled WGS sequence"/>
</dbReference>